<sequence>MEHYMSTDHVLVIGIDGVRYDSVRRLPTPHLDSIAERGFLVPTRVNDAGPTISGPSWATVFTGVLADRHRIFNNDFRGNMLADFPDVLTLAGRLRPGIETWVGAAWPPLVTADSGGPLFAGGGVGPGLPAEHEPDWSELDELITAQAARFIAEHDGGAGSLLVCYLGAPDEIAHRHGVSTLYEESIIASDRRIGRLLAAIEGRRGEDWTVIAVTDHGHVDAGGHGGESPQERTAWIAACGPDISPAPDDDAPDDTDGTDGQHHWPQQADVAAHAMATLRAPAEAWSYMTGRPFTW</sequence>
<dbReference type="PANTHER" id="PTHR10151:SF120">
    <property type="entry name" value="BIS(5'-ADENOSYL)-TRIPHOSPHATASE"/>
    <property type="match status" value="1"/>
</dbReference>
<name>A0A917W8H8_9ACTN</name>
<dbReference type="GO" id="GO:0004519">
    <property type="term" value="F:endonuclease activity"/>
    <property type="evidence" value="ECO:0007669"/>
    <property type="project" value="UniProtKB-KW"/>
</dbReference>
<reference evidence="2" key="1">
    <citation type="journal article" date="2014" name="Int. J. Syst. Evol. Microbiol.">
        <title>Complete genome sequence of Corynebacterium casei LMG S-19264T (=DSM 44701T), isolated from a smear-ripened cheese.</title>
        <authorList>
            <consortium name="US DOE Joint Genome Institute (JGI-PGF)"/>
            <person name="Walter F."/>
            <person name="Albersmeier A."/>
            <person name="Kalinowski J."/>
            <person name="Ruckert C."/>
        </authorList>
    </citation>
    <scope>NUCLEOTIDE SEQUENCE</scope>
    <source>
        <strain evidence="2">CGMCC 4.7306</strain>
    </source>
</reference>
<feature type="compositionally biased region" description="Acidic residues" evidence="1">
    <location>
        <begin position="247"/>
        <end position="257"/>
    </location>
</feature>
<comment type="caution">
    <text evidence="2">The sequence shown here is derived from an EMBL/GenBank/DDBJ whole genome shotgun (WGS) entry which is preliminary data.</text>
</comment>
<feature type="region of interest" description="Disordered" evidence="1">
    <location>
        <begin position="239"/>
        <end position="263"/>
    </location>
</feature>
<dbReference type="InterPro" id="IPR017850">
    <property type="entry name" value="Alkaline_phosphatase_core_sf"/>
</dbReference>
<dbReference type="AlphaFoldDB" id="A0A917W8H8"/>
<dbReference type="Pfam" id="PF01663">
    <property type="entry name" value="Phosphodiest"/>
    <property type="match status" value="1"/>
</dbReference>
<evidence type="ECO:0000313" key="3">
    <source>
        <dbReference type="Proteomes" id="UP000613840"/>
    </source>
</evidence>
<dbReference type="PANTHER" id="PTHR10151">
    <property type="entry name" value="ECTONUCLEOTIDE PYROPHOSPHATASE/PHOSPHODIESTERASE"/>
    <property type="match status" value="1"/>
</dbReference>
<evidence type="ECO:0000256" key="1">
    <source>
        <dbReference type="SAM" id="MobiDB-lite"/>
    </source>
</evidence>
<dbReference type="SUPFAM" id="SSF53649">
    <property type="entry name" value="Alkaline phosphatase-like"/>
    <property type="match status" value="1"/>
</dbReference>
<keyword evidence="2" id="KW-0378">Hydrolase</keyword>
<keyword evidence="2" id="KW-0255">Endonuclease</keyword>
<dbReference type="InterPro" id="IPR002591">
    <property type="entry name" value="Phosphodiest/P_Trfase"/>
</dbReference>
<dbReference type="Proteomes" id="UP000613840">
    <property type="component" value="Unassembled WGS sequence"/>
</dbReference>
<reference evidence="2" key="2">
    <citation type="submission" date="2020-09" db="EMBL/GenBank/DDBJ databases">
        <authorList>
            <person name="Sun Q."/>
            <person name="Zhou Y."/>
        </authorList>
    </citation>
    <scope>NUCLEOTIDE SEQUENCE</scope>
    <source>
        <strain evidence="2">CGMCC 4.7306</strain>
    </source>
</reference>
<keyword evidence="2" id="KW-0540">Nuclease</keyword>
<dbReference type="Gene3D" id="3.40.720.10">
    <property type="entry name" value="Alkaline Phosphatase, subunit A"/>
    <property type="match status" value="1"/>
</dbReference>
<dbReference type="EMBL" id="BMMZ01000012">
    <property type="protein sequence ID" value="GGL77122.1"/>
    <property type="molecule type" value="Genomic_DNA"/>
</dbReference>
<proteinExistence type="predicted"/>
<evidence type="ECO:0000313" key="2">
    <source>
        <dbReference type="EMBL" id="GGL77122.1"/>
    </source>
</evidence>
<gene>
    <name evidence="2" type="ORF">GCM10011575_39220</name>
</gene>
<organism evidence="2 3">
    <name type="scientific">Microlunatus endophyticus</name>
    <dbReference type="NCBI Taxonomy" id="1716077"/>
    <lineage>
        <taxon>Bacteria</taxon>
        <taxon>Bacillati</taxon>
        <taxon>Actinomycetota</taxon>
        <taxon>Actinomycetes</taxon>
        <taxon>Propionibacteriales</taxon>
        <taxon>Propionibacteriaceae</taxon>
        <taxon>Microlunatus</taxon>
    </lineage>
</organism>
<keyword evidence="3" id="KW-1185">Reference proteome</keyword>
<accession>A0A917W8H8</accession>
<protein>
    <submittedName>
        <fullName evidence="2">AP endonuclease</fullName>
    </submittedName>
</protein>
<dbReference type="GO" id="GO:0016787">
    <property type="term" value="F:hydrolase activity"/>
    <property type="evidence" value="ECO:0007669"/>
    <property type="project" value="UniProtKB-ARBA"/>
</dbReference>